<gene>
    <name evidence="8" type="ORF">MPF_0911</name>
    <name evidence="9" type="ORF">SAMN06264941_0437</name>
</gene>
<dbReference type="Proteomes" id="UP000185713">
    <property type="component" value="Unassembled WGS sequence"/>
</dbReference>
<dbReference type="NCBIfam" id="NF001986">
    <property type="entry name" value="PRK00779.1"/>
    <property type="match status" value="1"/>
</dbReference>
<feature type="binding site" evidence="5">
    <location>
        <position position="160"/>
    </location>
    <ligand>
        <name>L-ornithine</name>
        <dbReference type="ChEBI" id="CHEBI:46911"/>
    </ligand>
</feature>
<evidence type="ECO:0000256" key="2">
    <source>
        <dbReference type="ARBA" id="ARBA00013007"/>
    </source>
</evidence>
<feature type="binding site" evidence="5">
    <location>
        <begin position="224"/>
        <end position="225"/>
    </location>
    <ligand>
        <name>L-ornithine</name>
        <dbReference type="ChEBI" id="CHEBI:46911"/>
    </ligand>
</feature>
<organism evidence="8 10">
    <name type="scientific">Methanohalophilus portucalensis FDF-1</name>
    <dbReference type="NCBI Taxonomy" id="523843"/>
    <lineage>
        <taxon>Archaea</taxon>
        <taxon>Methanobacteriati</taxon>
        <taxon>Methanobacteriota</taxon>
        <taxon>Stenosarchaea group</taxon>
        <taxon>Methanomicrobia</taxon>
        <taxon>Methanosarcinales</taxon>
        <taxon>Methanosarcinaceae</taxon>
        <taxon>Methanohalophilus</taxon>
    </lineage>
</organism>
<protein>
    <recommendedName>
        <fullName evidence="2 5">Ornithine carbamoyltransferase</fullName>
        <shortName evidence="5">OTCase</shortName>
        <ecNumber evidence="2 5">2.1.3.3</ecNumber>
    </recommendedName>
</protein>
<feature type="domain" description="Aspartate/ornithine carbamoyltransferase Asp/Orn-binding" evidence="6">
    <location>
        <begin position="148"/>
        <end position="297"/>
    </location>
</feature>
<evidence type="ECO:0000256" key="5">
    <source>
        <dbReference type="HAMAP-Rule" id="MF_01109"/>
    </source>
</evidence>
<dbReference type="FunFam" id="3.40.50.1370:FF:000008">
    <property type="entry name" value="Ornithine carbamoyltransferase"/>
    <property type="match status" value="1"/>
</dbReference>
<dbReference type="EC" id="2.1.3.3" evidence="2 5"/>
<dbReference type="HAMAP" id="MF_01109">
    <property type="entry name" value="OTCase"/>
    <property type="match status" value="1"/>
</dbReference>
<evidence type="ECO:0000259" key="6">
    <source>
        <dbReference type="Pfam" id="PF00185"/>
    </source>
</evidence>
<dbReference type="NCBIfam" id="TIGR00658">
    <property type="entry name" value="orni_carb_tr"/>
    <property type="match status" value="1"/>
</dbReference>
<reference evidence="9" key="3">
    <citation type="submission" date="2017-04" db="EMBL/GenBank/DDBJ databases">
        <authorList>
            <person name="Afonso C.L."/>
            <person name="Miller P.J."/>
            <person name="Scott M.A."/>
            <person name="Spackman E."/>
            <person name="Goraichik I."/>
            <person name="Dimitrov K.M."/>
            <person name="Suarez D.L."/>
            <person name="Swayne D.E."/>
        </authorList>
    </citation>
    <scope>NUCLEOTIDE SEQUENCE [LARGE SCALE GENOMIC DNA]</scope>
    <source>
        <strain evidence="9">FDF-1</strain>
    </source>
</reference>
<dbReference type="AlphaFoldDB" id="A0A1L9C6K4"/>
<evidence type="ECO:0000313" key="8">
    <source>
        <dbReference type="EMBL" id="OJH50116.1"/>
    </source>
</evidence>
<evidence type="ECO:0000313" key="11">
    <source>
        <dbReference type="Proteomes" id="UP000193969"/>
    </source>
</evidence>
<feature type="binding site" evidence="5">
    <location>
        <position position="78"/>
    </location>
    <ligand>
        <name>carbamoyl phosphate</name>
        <dbReference type="ChEBI" id="CHEBI:58228"/>
    </ligand>
</feature>
<dbReference type="PANTHER" id="PTHR45753:SF3">
    <property type="entry name" value="ORNITHINE TRANSCARBAMYLASE, MITOCHONDRIAL"/>
    <property type="match status" value="1"/>
</dbReference>
<dbReference type="EMBL" id="JWTK01000002">
    <property type="protein sequence ID" value="OJH50116.1"/>
    <property type="molecule type" value="Genomic_DNA"/>
</dbReference>
<dbReference type="GO" id="GO:0019240">
    <property type="term" value="P:citrulline biosynthetic process"/>
    <property type="evidence" value="ECO:0007669"/>
    <property type="project" value="TreeGrafter"/>
</dbReference>
<feature type="binding site" evidence="5">
    <location>
        <position position="288"/>
    </location>
    <ligand>
        <name>carbamoyl phosphate</name>
        <dbReference type="ChEBI" id="CHEBI:58228"/>
    </ligand>
</feature>
<evidence type="ECO:0000313" key="9">
    <source>
        <dbReference type="EMBL" id="SMH31346.1"/>
    </source>
</evidence>
<comment type="catalytic activity">
    <reaction evidence="4 5">
        <text>carbamoyl phosphate + L-ornithine = L-citrulline + phosphate + H(+)</text>
        <dbReference type="Rhea" id="RHEA:19513"/>
        <dbReference type="ChEBI" id="CHEBI:15378"/>
        <dbReference type="ChEBI" id="CHEBI:43474"/>
        <dbReference type="ChEBI" id="CHEBI:46911"/>
        <dbReference type="ChEBI" id="CHEBI:57743"/>
        <dbReference type="ChEBI" id="CHEBI:58228"/>
        <dbReference type="EC" id="2.1.3.3"/>
    </reaction>
</comment>
<dbReference type="InterPro" id="IPR024904">
    <property type="entry name" value="OTCase_ArgI"/>
</dbReference>
<keyword evidence="11" id="KW-1185">Reference proteome</keyword>
<feature type="binding site" evidence="5">
    <location>
        <position position="220"/>
    </location>
    <ligand>
        <name>L-ornithine</name>
        <dbReference type="ChEBI" id="CHEBI:46911"/>
    </ligand>
</feature>
<dbReference type="Pfam" id="PF00185">
    <property type="entry name" value="OTCace"/>
    <property type="match status" value="1"/>
</dbReference>
<dbReference type="InterPro" id="IPR006130">
    <property type="entry name" value="Asp/Orn_carbamoylTrfase"/>
</dbReference>
<dbReference type="PANTHER" id="PTHR45753">
    <property type="entry name" value="ORNITHINE CARBAMOYLTRANSFERASE, MITOCHONDRIAL"/>
    <property type="match status" value="1"/>
</dbReference>
<dbReference type="Gene3D" id="3.40.50.1370">
    <property type="entry name" value="Aspartate/ornithine carbamoyltransferase"/>
    <property type="match status" value="2"/>
</dbReference>
<dbReference type="GO" id="GO:0042450">
    <property type="term" value="P:L-arginine biosynthetic process via ornithine"/>
    <property type="evidence" value="ECO:0007669"/>
    <property type="project" value="UniProtKB-UniRule"/>
</dbReference>
<dbReference type="Pfam" id="PF02729">
    <property type="entry name" value="OTCace_N"/>
    <property type="match status" value="1"/>
</dbReference>
<dbReference type="PROSITE" id="PS00097">
    <property type="entry name" value="CARBAMOYLTRANSFERASE"/>
    <property type="match status" value="1"/>
</dbReference>
<reference evidence="11" key="2">
    <citation type="submission" date="2017-04" db="EMBL/GenBank/DDBJ databases">
        <authorList>
            <person name="Varghese N."/>
            <person name="Submissions S."/>
        </authorList>
    </citation>
    <scope>NUCLEOTIDE SEQUENCE [LARGE SCALE GENOMIC DNA]</scope>
    <source>
        <strain evidence="11">FDF-1</strain>
    </source>
</reference>
<feature type="binding site" evidence="5">
    <location>
        <begin position="260"/>
        <end position="261"/>
    </location>
    <ligand>
        <name>carbamoyl phosphate</name>
        <dbReference type="ChEBI" id="CHEBI:58228"/>
    </ligand>
</feature>
<evidence type="ECO:0000313" key="10">
    <source>
        <dbReference type="Proteomes" id="UP000185713"/>
    </source>
</evidence>
<evidence type="ECO:0000259" key="7">
    <source>
        <dbReference type="Pfam" id="PF02729"/>
    </source>
</evidence>
<keyword evidence="3 5" id="KW-0808">Transferase</keyword>
<sequence length="301" mass="33394">MKHVLSMTDLSKEDILDILETGEDLKEKRIKGKVTDLLKNKSLAMIFEKSSTRTRVSFEVAMSDMGGHSLYLNQRDMQIGRGETVADTAKVLSRYVAAITARVNKHSTVEELAEHATVPVINALSDKEHPCQILADLLTIKEYKSTLEGRKLTWVGDGNNVCNSMILGCVMVGMEIAVACPDGYDPDDYIVSMAREMGGKVEILRDPIEASTDADVLYTDVWISMGDEEERDKRLSDLADYQINSNLLDVAKNDVIIMHCLPAHRGEEISAEVMDGTHSVVFDQAENRLHAQKALILKLIG</sequence>
<dbReference type="EMBL" id="FXBN01000001">
    <property type="protein sequence ID" value="SMH31346.1"/>
    <property type="molecule type" value="Genomic_DNA"/>
</dbReference>
<feature type="binding site" evidence="5">
    <location>
        <begin position="51"/>
        <end position="54"/>
    </location>
    <ligand>
        <name>carbamoyl phosphate</name>
        <dbReference type="ChEBI" id="CHEBI:58228"/>
    </ligand>
</feature>
<dbReference type="InterPro" id="IPR002292">
    <property type="entry name" value="Orn/put_carbamltrans"/>
</dbReference>
<feature type="binding site" evidence="5">
    <location>
        <position position="102"/>
    </location>
    <ligand>
        <name>carbamoyl phosphate</name>
        <dbReference type="ChEBI" id="CHEBI:58228"/>
    </ligand>
</feature>
<evidence type="ECO:0000256" key="1">
    <source>
        <dbReference type="ARBA" id="ARBA00007805"/>
    </source>
</evidence>
<dbReference type="PRINTS" id="PR00102">
    <property type="entry name" value="OTCASE"/>
</dbReference>
<dbReference type="GO" id="GO:0005737">
    <property type="term" value="C:cytoplasm"/>
    <property type="evidence" value="ECO:0007669"/>
    <property type="project" value="UniProtKB-SubCell"/>
</dbReference>
<comment type="subcellular location">
    <subcellularLocation>
        <location evidence="5">Cytoplasm</location>
    </subcellularLocation>
</comment>
<keyword evidence="5" id="KW-0963">Cytoplasm</keyword>
<dbReference type="GO" id="GO:0004585">
    <property type="term" value="F:ornithine carbamoyltransferase activity"/>
    <property type="evidence" value="ECO:0007669"/>
    <property type="project" value="UniProtKB-UniRule"/>
</dbReference>
<dbReference type="GO" id="GO:0016597">
    <property type="term" value="F:amino acid binding"/>
    <property type="evidence" value="ECO:0007669"/>
    <property type="project" value="InterPro"/>
</dbReference>
<dbReference type="InterPro" id="IPR036901">
    <property type="entry name" value="Asp/Orn_carbamoylTrfase_sf"/>
</dbReference>
<evidence type="ECO:0000256" key="3">
    <source>
        <dbReference type="ARBA" id="ARBA00022679"/>
    </source>
</evidence>
<feature type="binding site" evidence="5">
    <location>
        <begin position="129"/>
        <end position="132"/>
    </location>
    <ligand>
        <name>carbamoyl phosphate</name>
        <dbReference type="ChEBI" id="CHEBI:58228"/>
    </ligand>
</feature>
<reference evidence="8 10" key="1">
    <citation type="submission" date="2014-12" db="EMBL/GenBank/DDBJ databases">
        <title>The genome sequence of Methanohalophilus portucalensis strain FDF1.</title>
        <authorList>
            <person name="Lai M.-C."/>
            <person name="Lai S.-J."/>
        </authorList>
    </citation>
    <scope>NUCLEOTIDE SEQUENCE [LARGE SCALE GENOMIC DNA]</scope>
    <source>
        <strain evidence="8 10">FDF-1</strain>
    </source>
</reference>
<dbReference type="STRING" id="523843.SAMN06264941_0437"/>
<evidence type="ECO:0000256" key="4">
    <source>
        <dbReference type="ARBA" id="ARBA00048772"/>
    </source>
</evidence>
<proteinExistence type="inferred from homology"/>
<accession>A0A1L9C6K4</accession>
<dbReference type="InterPro" id="IPR006131">
    <property type="entry name" value="Asp_carbamoyltransf_Asp/Orn-bd"/>
</dbReference>
<dbReference type="InterPro" id="IPR006132">
    <property type="entry name" value="Asp/Orn_carbamoyltranf_P-bd"/>
</dbReference>
<comment type="similarity">
    <text evidence="1 5">Belongs to the aspartate/ornithine carbamoyltransferase superfamily. OTCase family.</text>
</comment>
<dbReference type="SUPFAM" id="SSF53671">
    <property type="entry name" value="Aspartate/ornithine carbamoyltransferase"/>
    <property type="match status" value="1"/>
</dbReference>
<dbReference type="Proteomes" id="UP000193969">
    <property type="component" value="Unassembled WGS sequence"/>
</dbReference>
<feature type="domain" description="Aspartate/ornithine carbamoyltransferase carbamoyl-P binding" evidence="7">
    <location>
        <begin position="2"/>
        <end position="142"/>
    </location>
</feature>
<dbReference type="PRINTS" id="PR00100">
    <property type="entry name" value="AOTCASE"/>
</dbReference>
<name>A0A1L9C6K4_9EURY</name>